<dbReference type="PANTHER" id="PTHR21191">
    <property type="entry name" value="AQUAPORIN"/>
    <property type="match status" value="1"/>
</dbReference>
<name>A0A0N5AHK0_9BILA</name>
<sequence length="288" mass="32411">MDEYGPLLVASCFYVVVFILGHVSRQFIRRNLDPSSSRYKFLIEAITTAQMCTCVYENGTLICFLIEIYFKRCQLYLNADSLPFEAVITRNYGPWGFLFVVSTVLTVGTNVNGGGYVSPLTPIELYVKKSLSLKSLLEIIFGQVVGGYAAFRIARNLWYSTSRFSSEHLLSYESTKCAFVYKVPFFVAFAFEFIGCFLLRYINAKIPIRYKKYIAPVLTASFLSFSLAFIGVVGLNPTVSASRMFGCDGLNTLWFIATYWVCPTLGWLAGATFDSSYHSISEKTNKQA</sequence>
<keyword evidence="3 5" id="KW-1133">Transmembrane helix</keyword>
<dbReference type="Proteomes" id="UP000046393">
    <property type="component" value="Unplaced"/>
</dbReference>
<dbReference type="STRING" id="451379.A0A0N5AHK0"/>
<evidence type="ECO:0000313" key="7">
    <source>
        <dbReference type="WBParaSite" id="SMUV_0000385601-mRNA-1"/>
    </source>
</evidence>
<evidence type="ECO:0000313" key="6">
    <source>
        <dbReference type="Proteomes" id="UP000046393"/>
    </source>
</evidence>
<feature type="transmembrane region" description="Helical" evidence="5">
    <location>
        <begin position="179"/>
        <end position="201"/>
    </location>
</feature>
<evidence type="ECO:0000256" key="5">
    <source>
        <dbReference type="SAM" id="Phobius"/>
    </source>
</evidence>
<comment type="subcellular location">
    <subcellularLocation>
        <location evidence="1">Membrane</location>
        <topology evidence="1">Multi-pass membrane protein</topology>
    </subcellularLocation>
</comment>
<evidence type="ECO:0000256" key="4">
    <source>
        <dbReference type="ARBA" id="ARBA00023136"/>
    </source>
</evidence>
<proteinExistence type="predicted"/>
<dbReference type="AlphaFoldDB" id="A0A0N5AHK0"/>
<dbReference type="WBParaSite" id="SMUV_0000385601-mRNA-1">
    <property type="protein sequence ID" value="SMUV_0000385601-mRNA-1"/>
    <property type="gene ID" value="SMUV_0000385601"/>
</dbReference>
<evidence type="ECO:0000256" key="2">
    <source>
        <dbReference type="ARBA" id="ARBA00022692"/>
    </source>
</evidence>
<dbReference type="GO" id="GO:0015267">
    <property type="term" value="F:channel activity"/>
    <property type="evidence" value="ECO:0007669"/>
    <property type="project" value="TreeGrafter"/>
</dbReference>
<keyword evidence="6" id="KW-1185">Reference proteome</keyword>
<keyword evidence="2 5" id="KW-0812">Transmembrane</keyword>
<dbReference type="GO" id="GO:0016020">
    <property type="term" value="C:membrane"/>
    <property type="evidence" value="ECO:0007669"/>
    <property type="project" value="UniProtKB-SubCell"/>
</dbReference>
<organism evidence="6 7">
    <name type="scientific">Syphacia muris</name>
    <dbReference type="NCBI Taxonomy" id="451379"/>
    <lineage>
        <taxon>Eukaryota</taxon>
        <taxon>Metazoa</taxon>
        <taxon>Ecdysozoa</taxon>
        <taxon>Nematoda</taxon>
        <taxon>Chromadorea</taxon>
        <taxon>Rhabditida</taxon>
        <taxon>Spirurina</taxon>
        <taxon>Oxyuridomorpha</taxon>
        <taxon>Oxyuroidea</taxon>
        <taxon>Oxyuridae</taxon>
        <taxon>Syphacia</taxon>
    </lineage>
</organism>
<dbReference type="Gene3D" id="1.20.1080.10">
    <property type="entry name" value="Glycerol uptake facilitator protein"/>
    <property type="match status" value="1"/>
</dbReference>
<feature type="transmembrane region" description="Helical" evidence="5">
    <location>
        <begin position="6"/>
        <end position="23"/>
    </location>
</feature>
<dbReference type="GO" id="GO:0005737">
    <property type="term" value="C:cytoplasm"/>
    <property type="evidence" value="ECO:0007669"/>
    <property type="project" value="TreeGrafter"/>
</dbReference>
<reference evidence="7" key="1">
    <citation type="submission" date="2017-02" db="UniProtKB">
        <authorList>
            <consortium name="WormBaseParasite"/>
        </authorList>
    </citation>
    <scope>IDENTIFICATION</scope>
</reference>
<dbReference type="PANTHER" id="PTHR21191:SF16">
    <property type="entry name" value="AQUAPORIN"/>
    <property type="match status" value="1"/>
</dbReference>
<accession>A0A0N5AHK0</accession>
<evidence type="ECO:0000256" key="3">
    <source>
        <dbReference type="ARBA" id="ARBA00022989"/>
    </source>
</evidence>
<protein>
    <submittedName>
        <fullName evidence="7">Aquaporin</fullName>
    </submittedName>
</protein>
<evidence type="ECO:0000256" key="1">
    <source>
        <dbReference type="ARBA" id="ARBA00004141"/>
    </source>
</evidence>
<dbReference type="InterPro" id="IPR051883">
    <property type="entry name" value="AQP11/12_channel"/>
</dbReference>
<feature type="transmembrane region" description="Helical" evidence="5">
    <location>
        <begin position="253"/>
        <end position="273"/>
    </location>
</feature>
<feature type="transmembrane region" description="Helical" evidence="5">
    <location>
        <begin position="213"/>
        <end position="233"/>
    </location>
</feature>
<dbReference type="InterPro" id="IPR023271">
    <property type="entry name" value="Aquaporin-like"/>
</dbReference>
<keyword evidence="4 5" id="KW-0472">Membrane</keyword>
<dbReference type="SUPFAM" id="SSF81338">
    <property type="entry name" value="Aquaporin-like"/>
    <property type="match status" value="1"/>
</dbReference>